<dbReference type="InterPro" id="IPR002182">
    <property type="entry name" value="NB-ARC"/>
</dbReference>
<sequence length="317" mass="35869">MDCLTGFGTSLAAKRSEYTVEPIGSQFGEVSYLFKYKTNLDNLRTQVQQLGYSKERLQHSIDEAKRNCEEIEAGVNNWLIQTENISGEAENLLKDEGQANTKCCCGCFPNLLSRYRLSKKAGVAGVGKTMLTKEVARRAMDEKLFSEVVAATVSQTPNHELIQQEVAEKLGLKFREKSVPIRANRLQFRLRQEKKILIILDDIWENLELNEVGMSFGDAQKECKILLISRFQNVLCNDMEAEKNFQVGPLTDDEAISLFKKMVGDWTEKSDFRDLATQIIEKCGGIPATIAKVASELKNKRLFVWKDVLTQLKRSAN</sequence>
<reference evidence="7" key="1">
    <citation type="submission" date="2013-01" db="EMBL/GenBank/DDBJ databases">
        <title>Draft Genome Sequence of a Mulberry Tree, Morus notabilis C.K. Schneid.</title>
        <authorList>
            <person name="He N."/>
            <person name="Zhao S."/>
        </authorList>
    </citation>
    <scope>NUCLEOTIDE SEQUENCE</scope>
</reference>
<protein>
    <submittedName>
        <fullName evidence="6">Disease resistance protein</fullName>
    </submittedName>
</protein>
<evidence type="ECO:0000256" key="1">
    <source>
        <dbReference type="ARBA" id="ARBA00022741"/>
    </source>
</evidence>
<accession>W9SRM1</accession>
<dbReference type="Pfam" id="PF00931">
    <property type="entry name" value="NB-ARC"/>
    <property type="match status" value="1"/>
</dbReference>
<name>W9SRM1_9ROSA</name>
<dbReference type="InterPro" id="IPR042197">
    <property type="entry name" value="Apaf_helical"/>
</dbReference>
<keyword evidence="7" id="KW-1185">Reference proteome</keyword>
<keyword evidence="2" id="KW-0611">Plant defense</keyword>
<evidence type="ECO:0000313" key="7">
    <source>
        <dbReference type="Proteomes" id="UP000030645"/>
    </source>
</evidence>
<evidence type="ECO:0000256" key="4">
    <source>
        <dbReference type="SAM" id="Coils"/>
    </source>
</evidence>
<keyword evidence="4" id="KW-0175">Coiled coil</keyword>
<organism evidence="6 7">
    <name type="scientific">Morus notabilis</name>
    <dbReference type="NCBI Taxonomy" id="981085"/>
    <lineage>
        <taxon>Eukaryota</taxon>
        <taxon>Viridiplantae</taxon>
        <taxon>Streptophyta</taxon>
        <taxon>Embryophyta</taxon>
        <taxon>Tracheophyta</taxon>
        <taxon>Spermatophyta</taxon>
        <taxon>Magnoliopsida</taxon>
        <taxon>eudicotyledons</taxon>
        <taxon>Gunneridae</taxon>
        <taxon>Pentapetalae</taxon>
        <taxon>rosids</taxon>
        <taxon>fabids</taxon>
        <taxon>Rosales</taxon>
        <taxon>Moraceae</taxon>
        <taxon>Moreae</taxon>
        <taxon>Morus</taxon>
    </lineage>
</organism>
<dbReference type="PANTHER" id="PTHR33463">
    <property type="entry name" value="NB-ARC DOMAIN-CONTAINING PROTEIN-RELATED"/>
    <property type="match status" value="1"/>
</dbReference>
<keyword evidence="1" id="KW-0547">Nucleotide-binding</keyword>
<dbReference type="eggNOG" id="KOG4658">
    <property type="taxonomic scope" value="Eukaryota"/>
</dbReference>
<keyword evidence="3" id="KW-0067">ATP-binding</keyword>
<dbReference type="Proteomes" id="UP000030645">
    <property type="component" value="Unassembled WGS sequence"/>
</dbReference>
<feature type="domain" description="NB-ARC" evidence="5">
    <location>
        <begin position="122"/>
        <end position="265"/>
    </location>
</feature>
<dbReference type="STRING" id="981085.W9SRM1"/>
<dbReference type="InterPro" id="IPR050905">
    <property type="entry name" value="Plant_NBS-LRR"/>
</dbReference>
<evidence type="ECO:0000256" key="3">
    <source>
        <dbReference type="ARBA" id="ARBA00022840"/>
    </source>
</evidence>
<evidence type="ECO:0000259" key="5">
    <source>
        <dbReference type="Pfam" id="PF00931"/>
    </source>
</evidence>
<dbReference type="Gene3D" id="1.10.8.430">
    <property type="entry name" value="Helical domain of apoptotic protease-activating factors"/>
    <property type="match status" value="1"/>
</dbReference>
<evidence type="ECO:0000256" key="2">
    <source>
        <dbReference type="ARBA" id="ARBA00022821"/>
    </source>
</evidence>
<feature type="coiled-coil region" evidence="4">
    <location>
        <begin position="54"/>
        <end position="81"/>
    </location>
</feature>
<dbReference type="GO" id="GO:0043531">
    <property type="term" value="F:ADP binding"/>
    <property type="evidence" value="ECO:0007669"/>
    <property type="project" value="InterPro"/>
</dbReference>
<evidence type="ECO:0000313" key="6">
    <source>
        <dbReference type="EMBL" id="EXC22899.1"/>
    </source>
</evidence>
<gene>
    <name evidence="6" type="ORF">L484_007508</name>
</gene>
<dbReference type="AlphaFoldDB" id="W9SRM1"/>
<dbReference type="SUPFAM" id="SSF52540">
    <property type="entry name" value="P-loop containing nucleoside triphosphate hydrolases"/>
    <property type="match status" value="1"/>
</dbReference>
<dbReference type="EMBL" id="KE345984">
    <property type="protein sequence ID" value="EXC22899.1"/>
    <property type="molecule type" value="Genomic_DNA"/>
</dbReference>
<dbReference type="PANTHER" id="PTHR33463:SF203">
    <property type="entry name" value="AAA+ ATPASE DOMAIN-CONTAINING PROTEIN"/>
    <property type="match status" value="1"/>
</dbReference>
<dbReference type="InterPro" id="IPR027417">
    <property type="entry name" value="P-loop_NTPase"/>
</dbReference>
<dbReference type="GO" id="GO:0005524">
    <property type="term" value="F:ATP binding"/>
    <property type="evidence" value="ECO:0007669"/>
    <property type="project" value="UniProtKB-KW"/>
</dbReference>
<dbReference type="Gene3D" id="3.40.50.300">
    <property type="entry name" value="P-loop containing nucleotide triphosphate hydrolases"/>
    <property type="match status" value="1"/>
</dbReference>
<proteinExistence type="predicted"/>
<dbReference type="PRINTS" id="PR00364">
    <property type="entry name" value="DISEASERSIST"/>
</dbReference>
<dbReference type="GO" id="GO:0006952">
    <property type="term" value="P:defense response"/>
    <property type="evidence" value="ECO:0007669"/>
    <property type="project" value="UniProtKB-KW"/>
</dbReference>